<keyword evidence="3" id="KW-1185">Reference proteome</keyword>
<dbReference type="EMBL" id="QTJR01000002">
    <property type="protein sequence ID" value="RDY68836.1"/>
    <property type="molecule type" value="Genomic_DNA"/>
</dbReference>
<dbReference type="Pfam" id="PF13489">
    <property type="entry name" value="Methyltransf_23"/>
    <property type="match status" value="1"/>
</dbReference>
<sequence length="320" mass="35579">MTLLRLFRRNTNANPAAADPAPAEASPPRVDVSPEAGDATPASPAESTTRFERITAALDKSGKGLEIGPSHNPIMAKRDGYDVETVDHLDQQGLIDKYREHGIDLSRIEPVDYVWTGQSLPELIGQTGRYDWIIASHVIEHAPDVVGFLQQCLQLLKPNGVLSLVVPDRRYCFDYLRFPSTTGAMVQAHLEHRRRHSPGQLVDYVATVSNLQGRIAWNPDDGGPVAFSHSLEQAGSMLSGYLTHEEYVDMHGWVFTPSSFRLAMSDLNALGLIQMREVGHFGTHASEFYFSYSPGKDDRTVDRLALCKRILDEIINERLS</sequence>
<evidence type="ECO:0000313" key="3">
    <source>
        <dbReference type="Proteomes" id="UP000256829"/>
    </source>
</evidence>
<keyword evidence="2" id="KW-0808">Transferase</keyword>
<feature type="compositionally biased region" description="Low complexity" evidence="1">
    <location>
        <begin position="13"/>
        <end position="28"/>
    </location>
</feature>
<evidence type="ECO:0000256" key="1">
    <source>
        <dbReference type="SAM" id="MobiDB-lite"/>
    </source>
</evidence>
<organism evidence="2 3">
    <name type="scientific">Lysobacter soli</name>
    <dbReference type="NCBI Taxonomy" id="453783"/>
    <lineage>
        <taxon>Bacteria</taxon>
        <taxon>Pseudomonadati</taxon>
        <taxon>Pseudomonadota</taxon>
        <taxon>Gammaproteobacteria</taxon>
        <taxon>Lysobacterales</taxon>
        <taxon>Lysobacteraceae</taxon>
        <taxon>Lysobacter</taxon>
    </lineage>
</organism>
<dbReference type="RefSeq" id="WP_115841351.1">
    <property type="nucleotide sequence ID" value="NZ_QTJR01000002.1"/>
</dbReference>
<proteinExistence type="predicted"/>
<dbReference type="Gene3D" id="3.40.50.150">
    <property type="entry name" value="Vaccinia Virus protein VP39"/>
    <property type="match status" value="1"/>
</dbReference>
<dbReference type="GO" id="GO:0008168">
    <property type="term" value="F:methyltransferase activity"/>
    <property type="evidence" value="ECO:0007669"/>
    <property type="project" value="UniProtKB-KW"/>
</dbReference>
<protein>
    <submittedName>
        <fullName evidence="2">Methyltransferase domain-containing protein</fullName>
    </submittedName>
</protein>
<dbReference type="AlphaFoldDB" id="A0A3D8VHJ4"/>
<feature type="region of interest" description="Disordered" evidence="1">
    <location>
        <begin position="9"/>
        <end position="49"/>
    </location>
</feature>
<keyword evidence="2" id="KW-0489">Methyltransferase</keyword>
<gene>
    <name evidence="2" type="ORF">DX912_04915</name>
</gene>
<dbReference type="InterPro" id="IPR029063">
    <property type="entry name" value="SAM-dependent_MTases_sf"/>
</dbReference>
<evidence type="ECO:0000313" key="2">
    <source>
        <dbReference type="EMBL" id="RDY68836.1"/>
    </source>
</evidence>
<dbReference type="SUPFAM" id="SSF53335">
    <property type="entry name" value="S-adenosyl-L-methionine-dependent methyltransferases"/>
    <property type="match status" value="1"/>
</dbReference>
<reference evidence="2 3" key="1">
    <citation type="submission" date="2018-08" db="EMBL/GenBank/DDBJ databases">
        <title>Lysobacter soli KCTC 22011, whole genome shotgun sequence.</title>
        <authorList>
            <person name="Zhang X."/>
            <person name="Feng G."/>
            <person name="Zhu H."/>
        </authorList>
    </citation>
    <scope>NUCLEOTIDE SEQUENCE [LARGE SCALE GENOMIC DNA]</scope>
    <source>
        <strain evidence="2 3">KCTC 22011</strain>
    </source>
</reference>
<accession>A0A3D8VHJ4</accession>
<dbReference type="Proteomes" id="UP000256829">
    <property type="component" value="Unassembled WGS sequence"/>
</dbReference>
<dbReference type="GO" id="GO:0032259">
    <property type="term" value="P:methylation"/>
    <property type="evidence" value="ECO:0007669"/>
    <property type="project" value="UniProtKB-KW"/>
</dbReference>
<name>A0A3D8VHJ4_9GAMM</name>
<comment type="caution">
    <text evidence="2">The sequence shown here is derived from an EMBL/GenBank/DDBJ whole genome shotgun (WGS) entry which is preliminary data.</text>
</comment>